<accession>A0A4U5UA58</accession>
<dbReference type="Pfam" id="PF00621">
    <property type="entry name" value="RhoGEF"/>
    <property type="match status" value="1"/>
</dbReference>
<dbReference type="GO" id="GO:0005634">
    <property type="term" value="C:nucleus"/>
    <property type="evidence" value="ECO:0007669"/>
    <property type="project" value="TreeGrafter"/>
</dbReference>
<reference evidence="2 3" key="1">
    <citation type="submission" date="2019-01" db="EMBL/GenBank/DDBJ databases">
        <title>Genome Assembly of Collichthys lucidus.</title>
        <authorList>
            <person name="Cai M."/>
            <person name="Xiao S."/>
        </authorList>
    </citation>
    <scope>NUCLEOTIDE SEQUENCE [LARGE SCALE GENOMIC DNA]</scope>
    <source>
        <strain evidence="2">JT15FE1705JMU</strain>
        <tissue evidence="2">Muscle</tissue>
    </source>
</reference>
<gene>
    <name evidence="2" type="ORF">D9C73_005243</name>
</gene>
<organism evidence="2 3">
    <name type="scientific">Collichthys lucidus</name>
    <name type="common">Big head croaker</name>
    <name type="synonym">Sciaena lucida</name>
    <dbReference type="NCBI Taxonomy" id="240159"/>
    <lineage>
        <taxon>Eukaryota</taxon>
        <taxon>Metazoa</taxon>
        <taxon>Chordata</taxon>
        <taxon>Craniata</taxon>
        <taxon>Vertebrata</taxon>
        <taxon>Euteleostomi</taxon>
        <taxon>Actinopterygii</taxon>
        <taxon>Neopterygii</taxon>
        <taxon>Teleostei</taxon>
        <taxon>Neoteleostei</taxon>
        <taxon>Acanthomorphata</taxon>
        <taxon>Eupercaria</taxon>
        <taxon>Sciaenidae</taxon>
        <taxon>Collichthys</taxon>
    </lineage>
</organism>
<evidence type="ECO:0000313" key="3">
    <source>
        <dbReference type="Proteomes" id="UP000298787"/>
    </source>
</evidence>
<dbReference type="CDD" id="cd01221">
    <property type="entry name" value="PH_ephexin"/>
    <property type="match status" value="1"/>
</dbReference>
<dbReference type="SMART" id="SM00325">
    <property type="entry name" value="RhoGEF"/>
    <property type="match status" value="1"/>
</dbReference>
<dbReference type="Proteomes" id="UP000298787">
    <property type="component" value="Chromosome 5"/>
</dbReference>
<dbReference type="InterPro" id="IPR011993">
    <property type="entry name" value="PH-like_dom_sf"/>
</dbReference>
<feature type="domain" description="DH" evidence="1">
    <location>
        <begin position="122"/>
        <end position="306"/>
    </location>
</feature>
<dbReference type="STRING" id="240159.A0A4U5UA58"/>
<keyword evidence="3" id="KW-1185">Reference proteome</keyword>
<dbReference type="AlphaFoldDB" id="A0A4U5UA58"/>
<dbReference type="InterPro" id="IPR000219">
    <property type="entry name" value="DH_dom"/>
</dbReference>
<name>A0A4U5UA58_COLLU</name>
<dbReference type="Gene3D" id="1.20.900.10">
    <property type="entry name" value="Dbl homology (DH) domain"/>
    <property type="match status" value="1"/>
</dbReference>
<evidence type="ECO:0000259" key="1">
    <source>
        <dbReference type="PROSITE" id="PS50010"/>
    </source>
</evidence>
<dbReference type="EMBL" id="CM014082">
    <property type="protein sequence ID" value="TKS71306.1"/>
    <property type="molecule type" value="Genomic_DNA"/>
</dbReference>
<dbReference type="Gene3D" id="2.30.29.30">
    <property type="entry name" value="Pleckstrin-homology domain (PH domain)/Phosphotyrosine-binding domain (PTB)"/>
    <property type="match status" value="1"/>
</dbReference>
<dbReference type="InterPro" id="IPR047270">
    <property type="entry name" value="PH_ephexin"/>
</dbReference>
<sequence length="448" mass="50603">MAESDCRNENIHTLSSSTLASLYSWIGNGQPVNHFVSQIQTMRTEEQLSPELSLEINSAEDAGSLEESSDFLSQLEDCSSAGPTLSSPPPQPIRVTPCTLWQNLDEVKASGLLNSLTSREIRLQETTFELIGSEASYLRSLGVAVNHFYASKALKQTLSRMEHHILFSNIRRVMAASEKFLMDLEIRLGENILISQVGDIVLSHCPQFHSLYVPYVTNMMYQEALVNQLLQQNRDFLYSIKKLESDPVCQRQSLKSFLVLPFQRITRIRLILESILKLTEPDGDSILNLEKAIEAIHEIVTDCDKGVRKMKQIEELVCLEMLLDFGKVKAVPLVVSGRFLVRQGPVRQLVVEAAYSPRVSFISIYLHLFNNLLIISTKKDQKFTVVEYAEFPTHVHLEHLKTEVLGLPPFSFLLRLSQSQTGQPTAMILVAHTRSDKEAWMEALSSKQ</sequence>
<evidence type="ECO:0000313" key="2">
    <source>
        <dbReference type="EMBL" id="TKS71306.1"/>
    </source>
</evidence>
<dbReference type="PANTHER" id="PTHR12845">
    <property type="entry name" value="GUANINE NUCLEOTIDE EXCHANGE FACTOR"/>
    <property type="match status" value="1"/>
</dbReference>
<dbReference type="PROSITE" id="PS50010">
    <property type="entry name" value="DH_2"/>
    <property type="match status" value="1"/>
</dbReference>
<dbReference type="PANTHER" id="PTHR12845:SF2">
    <property type="entry name" value="DH DOMAIN-CONTAINING PROTEIN-RELATED"/>
    <property type="match status" value="1"/>
</dbReference>
<dbReference type="SUPFAM" id="SSF50729">
    <property type="entry name" value="PH domain-like"/>
    <property type="match status" value="1"/>
</dbReference>
<protein>
    <submittedName>
        <fullName evidence="2">Rho guanine nucleotide exchange factor 19</fullName>
    </submittedName>
</protein>
<dbReference type="InterPro" id="IPR047271">
    <property type="entry name" value="Ephexin-like"/>
</dbReference>
<dbReference type="SUPFAM" id="SSF48065">
    <property type="entry name" value="DBL homology domain (DH-domain)"/>
    <property type="match status" value="1"/>
</dbReference>
<proteinExistence type="predicted"/>
<dbReference type="CDD" id="cd00160">
    <property type="entry name" value="RhoGEF"/>
    <property type="match status" value="1"/>
</dbReference>
<dbReference type="GO" id="GO:0005085">
    <property type="term" value="F:guanyl-nucleotide exchange factor activity"/>
    <property type="evidence" value="ECO:0007669"/>
    <property type="project" value="InterPro"/>
</dbReference>
<dbReference type="GO" id="GO:0005737">
    <property type="term" value="C:cytoplasm"/>
    <property type="evidence" value="ECO:0007669"/>
    <property type="project" value="TreeGrafter"/>
</dbReference>
<dbReference type="InterPro" id="IPR035899">
    <property type="entry name" value="DBL_dom_sf"/>
</dbReference>